<protein>
    <submittedName>
        <fullName evidence="1">Uncharacterized protein</fullName>
    </submittedName>
</protein>
<name>A0A6H1ZHW9_9ZZZZ</name>
<gene>
    <name evidence="3" type="ORF">MM415A01947_0001</name>
    <name evidence="2" type="ORF">MM415B01923_0009</name>
    <name evidence="1" type="ORF">TM448A00598_0005</name>
    <name evidence="4" type="ORF">TM448B00967_0018</name>
</gene>
<dbReference type="EMBL" id="MT142116">
    <property type="protein sequence ID" value="QJA74707.1"/>
    <property type="molecule type" value="Genomic_DNA"/>
</dbReference>
<dbReference type="EMBL" id="MT141202">
    <property type="protein sequence ID" value="QJA56145.1"/>
    <property type="molecule type" value="Genomic_DNA"/>
</dbReference>
<evidence type="ECO:0000313" key="4">
    <source>
        <dbReference type="EMBL" id="QJH97289.1"/>
    </source>
</evidence>
<evidence type="ECO:0000313" key="1">
    <source>
        <dbReference type="EMBL" id="QJA47059.1"/>
    </source>
</evidence>
<proteinExistence type="predicted"/>
<reference evidence="1" key="1">
    <citation type="submission" date="2020-03" db="EMBL/GenBank/DDBJ databases">
        <title>The deep terrestrial virosphere.</title>
        <authorList>
            <person name="Holmfeldt K."/>
            <person name="Nilsson E."/>
            <person name="Simone D."/>
            <person name="Lopez-Fernandez M."/>
            <person name="Wu X."/>
            <person name="de Brujin I."/>
            <person name="Lundin D."/>
            <person name="Andersson A."/>
            <person name="Bertilsson S."/>
            <person name="Dopson M."/>
        </authorList>
    </citation>
    <scope>NUCLEOTIDE SEQUENCE</scope>
    <source>
        <strain evidence="3">MM415A01947</strain>
        <strain evidence="2">MM415B01923</strain>
        <strain evidence="1">TM448A00598</strain>
        <strain evidence="4">TM448B00967</strain>
    </source>
</reference>
<dbReference type="EMBL" id="MT144030">
    <property type="protein sequence ID" value="QJA47059.1"/>
    <property type="molecule type" value="Genomic_DNA"/>
</dbReference>
<dbReference type="EMBL" id="MT144680">
    <property type="protein sequence ID" value="QJH97289.1"/>
    <property type="molecule type" value="Genomic_DNA"/>
</dbReference>
<dbReference type="AlphaFoldDB" id="A0A6H1ZHW9"/>
<evidence type="ECO:0000313" key="3">
    <source>
        <dbReference type="EMBL" id="QJA74707.1"/>
    </source>
</evidence>
<organism evidence="1">
    <name type="scientific">viral metagenome</name>
    <dbReference type="NCBI Taxonomy" id="1070528"/>
    <lineage>
        <taxon>unclassified sequences</taxon>
        <taxon>metagenomes</taxon>
        <taxon>organismal metagenomes</taxon>
    </lineage>
</organism>
<sequence length="89" mass="9799">MPSPLKLTAAADLVNLAIQKIWLKETPSMETYYDKMYNVTTGVTDLYMKDSSISGYGSPGRVVEQGTISAEAPVQGFDQTLSNRLYMTV</sequence>
<evidence type="ECO:0000313" key="2">
    <source>
        <dbReference type="EMBL" id="QJA56145.1"/>
    </source>
</evidence>
<accession>A0A6H1ZHW9</accession>